<name>A0A2P6MFB3_ALKUR</name>
<comment type="caution">
    <text evidence="4">The sequence shown here is derived from an EMBL/GenBank/DDBJ whole genome shotgun (WGS) entry which is preliminary data.</text>
</comment>
<dbReference type="AlphaFoldDB" id="A0A2P6MFB3"/>
<dbReference type="CDD" id="cd00555">
    <property type="entry name" value="Maf"/>
    <property type="match status" value="1"/>
</dbReference>
<dbReference type="HAMAP" id="MF_00528">
    <property type="entry name" value="Maf"/>
    <property type="match status" value="1"/>
</dbReference>
<dbReference type="SUPFAM" id="SSF52972">
    <property type="entry name" value="ITPase-like"/>
    <property type="match status" value="1"/>
</dbReference>
<feature type="active site" description="Proton acceptor" evidence="3">
    <location>
        <position position="69"/>
    </location>
</feature>
<dbReference type="PANTHER" id="PTHR43213:SF5">
    <property type="entry name" value="BIFUNCTIONAL DTTP_UTP PYROPHOSPHATASE_METHYLTRANSFERASE PROTEIN-RELATED"/>
    <property type="match status" value="1"/>
</dbReference>
<accession>A0A2P6MFB3</accession>
<evidence type="ECO:0000313" key="5">
    <source>
        <dbReference type="Proteomes" id="UP000243650"/>
    </source>
</evidence>
<comment type="caution">
    <text evidence="3">Lacks conserved residue(s) required for the propagation of feature annotation.</text>
</comment>
<evidence type="ECO:0000256" key="1">
    <source>
        <dbReference type="ARBA" id="ARBA00001968"/>
    </source>
</evidence>
<keyword evidence="3" id="KW-0963">Cytoplasm</keyword>
<protein>
    <recommendedName>
        <fullName evidence="3">dTTP/UTP pyrophosphatase</fullName>
        <shortName evidence="3">dTTPase/UTPase</shortName>
        <ecNumber evidence="3">3.6.1.9</ecNumber>
    </recommendedName>
    <alternativeName>
        <fullName evidence="3">Nucleoside triphosphate pyrophosphatase</fullName>
    </alternativeName>
    <alternativeName>
        <fullName evidence="3">Nucleotide pyrophosphatase</fullName>
        <shortName evidence="3">Nucleotide PPase</shortName>
    </alternativeName>
</protein>
<evidence type="ECO:0000313" key="4">
    <source>
        <dbReference type="EMBL" id="PRO64968.1"/>
    </source>
</evidence>
<dbReference type="GO" id="GO:0036221">
    <property type="term" value="F:UTP diphosphatase activity"/>
    <property type="evidence" value="ECO:0007669"/>
    <property type="project" value="RHEA"/>
</dbReference>
<comment type="similarity">
    <text evidence="3">Belongs to the Maf family. YhdE subfamily.</text>
</comment>
<dbReference type="OrthoDB" id="9807767at2"/>
<feature type="site" description="Important for substrate specificity" evidence="3">
    <location>
        <position position="12"/>
    </location>
</feature>
<feature type="site" description="Important for substrate specificity" evidence="3">
    <location>
        <position position="70"/>
    </location>
</feature>
<dbReference type="PIRSF" id="PIRSF006305">
    <property type="entry name" value="Maf"/>
    <property type="match status" value="1"/>
</dbReference>
<dbReference type="NCBIfam" id="TIGR00172">
    <property type="entry name" value="maf"/>
    <property type="match status" value="1"/>
</dbReference>
<organism evidence="4 5">
    <name type="scientific">Alkalicoccus urumqiensis</name>
    <name type="common">Bacillus urumqiensis</name>
    <dbReference type="NCBI Taxonomy" id="1548213"/>
    <lineage>
        <taxon>Bacteria</taxon>
        <taxon>Bacillati</taxon>
        <taxon>Bacillota</taxon>
        <taxon>Bacilli</taxon>
        <taxon>Bacillales</taxon>
        <taxon>Bacillaceae</taxon>
        <taxon>Alkalicoccus</taxon>
    </lineage>
</organism>
<dbReference type="InterPro" id="IPR003697">
    <property type="entry name" value="Maf-like"/>
</dbReference>
<comment type="catalytic activity">
    <reaction evidence="3">
        <text>UTP + H2O = UMP + diphosphate + H(+)</text>
        <dbReference type="Rhea" id="RHEA:29395"/>
        <dbReference type="ChEBI" id="CHEBI:15377"/>
        <dbReference type="ChEBI" id="CHEBI:15378"/>
        <dbReference type="ChEBI" id="CHEBI:33019"/>
        <dbReference type="ChEBI" id="CHEBI:46398"/>
        <dbReference type="ChEBI" id="CHEBI:57865"/>
        <dbReference type="EC" id="3.6.1.9"/>
    </reaction>
</comment>
<dbReference type="GO" id="GO:0009117">
    <property type="term" value="P:nucleotide metabolic process"/>
    <property type="evidence" value="ECO:0007669"/>
    <property type="project" value="UniProtKB-KW"/>
</dbReference>
<keyword evidence="3" id="KW-0546">Nucleotide metabolism</keyword>
<evidence type="ECO:0000256" key="2">
    <source>
        <dbReference type="ARBA" id="ARBA00022801"/>
    </source>
</evidence>
<dbReference type="EC" id="3.6.1.9" evidence="3"/>
<sequence length="187" mass="20064">MKQLILASQSPRRVELLTLAGFTFDTIPSNVSEELAADVKTEDAAVLLALRKARAVFTANPEAVVIGSDTVVAVQDHILGKPADETDAAAMLRMLSGKTHHVYTGAAIVSAEKTETFTAVTEVDFFDLSDSDIEQYIQTKEPADKAGAYGIQGKGALFVREIRGDYYAVMGLPVARAARALKTYGVK</sequence>
<comment type="function">
    <text evidence="3">Nucleoside triphosphate pyrophosphatase that hydrolyzes dTTP and UTP. May have a dual role in cell division arrest and in preventing the incorporation of modified nucleotides into cellular nucleic acids.</text>
</comment>
<dbReference type="EMBL" id="PVNS01000011">
    <property type="protein sequence ID" value="PRO64968.1"/>
    <property type="molecule type" value="Genomic_DNA"/>
</dbReference>
<evidence type="ECO:0000256" key="3">
    <source>
        <dbReference type="HAMAP-Rule" id="MF_00528"/>
    </source>
</evidence>
<keyword evidence="2 3" id="KW-0378">Hydrolase</keyword>
<dbReference type="GO" id="GO:0036218">
    <property type="term" value="F:dTTP diphosphatase activity"/>
    <property type="evidence" value="ECO:0007669"/>
    <property type="project" value="RHEA"/>
</dbReference>
<dbReference type="RefSeq" id="WP_105959824.1">
    <property type="nucleotide sequence ID" value="NZ_PVNS01000011.1"/>
</dbReference>
<dbReference type="GO" id="GO:0005737">
    <property type="term" value="C:cytoplasm"/>
    <property type="evidence" value="ECO:0007669"/>
    <property type="project" value="UniProtKB-SubCell"/>
</dbReference>
<comment type="catalytic activity">
    <reaction evidence="3">
        <text>dTTP + H2O = dTMP + diphosphate + H(+)</text>
        <dbReference type="Rhea" id="RHEA:28534"/>
        <dbReference type="ChEBI" id="CHEBI:15377"/>
        <dbReference type="ChEBI" id="CHEBI:15378"/>
        <dbReference type="ChEBI" id="CHEBI:33019"/>
        <dbReference type="ChEBI" id="CHEBI:37568"/>
        <dbReference type="ChEBI" id="CHEBI:63528"/>
        <dbReference type="EC" id="3.6.1.9"/>
    </reaction>
</comment>
<gene>
    <name evidence="4" type="ORF">C6I21_12175</name>
</gene>
<dbReference type="Proteomes" id="UP000243650">
    <property type="component" value="Unassembled WGS sequence"/>
</dbReference>
<comment type="subcellular location">
    <subcellularLocation>
        <location evidence="3">Cytoplasm</location>
    </subcellularLocation>
</comment>
<feature type="site" description="Important for substrate specificity" evidence="3">
    <location>
        <position position="152"/>
    </location>
</feature>
<keyword evidence="5" id="KW-1185">Reference proteome</keyword>
<dbReference type="PANTHER" id="PTHR43213">
    <property type="entry name" value="BIFUNCTIONAL DTTP/UTP PYROPHOSPHATASE/METHYLTRANSFERASE PROTEIN-RELATED"/>
    <property type="match status" value="1"/>
</dbReference>
<dbReference type="Pfam" id="PF02545">
    <property type="entry name" value="Maf"/>
    <property type="match status" value="1"/>
</dbReference>
<reference evidence="4 5" key="1">
    <citation type="submission" date="2018-03" db="EMBL/GenBank/DDBJ databases">
        <title>Bacillus urumqiensis sp. nov., a moderately haloalkaliphilic bacterium isolated from a salt lake.</title>
        <authorList>
            <person name="Zhao B."/>
            <person name="Liao Z."/>
        </authorList>
    </citation>
    <scope>NUCLEOTIDE SEQUENCE [LARGE SCALE GENOMIC DNA]</scope>
    <source>
        <strain evidence="4 5">BZ-SZ-XJ18</strain>
    </source>
</reference>
<comment type="cofactor">
    <cofactor evidence="1 3">
        <name>a divalent metal cation</name>
        <dbReference type="ChEBI" id="CHEBI:60240"/>
    </cofactor>
</comment>
<dbReference type="InterPro" id="IPR029001">
    <property type="entry name" value="ITPase-like_fam"/>
</dbReference>
<proteinExistence type="inferred from homology"/>
<dbReference type="Gene3D" id="3.90.950.10">
    <property type="match status" value="1"/>
</dbReference>